<dbReference type="InterPro" id="IPR029767">
    <property type="entry name" value="WecB-like"/>
</dbReference>
<evidence type="ECO:0000256" key="1">
    <source>
        <dbReference type="ARBA" id="ARBA00023235"/>
    </source>
</evidence>
<organism evidence="5">
    <name type="scientific">freshwater metagenome</name>
    <dbReference type="NCBI Taxonomy" id="449393"/>
    <lineage>
        <taxon>unclassified sequences</taxon>
        <taxon>metagenomes</taxon>
        <taxon>ecological metagenomes</taxon>
    </lineage>
</organism>
<reference evidence="5" key="1">
    <citation type="submission" date="2020-05" db="EMBL/GenBank/DDBJ databases">
        <authorList>
            <person name="Chiriac C."/>
            <person name="Salcher M."/>
            <person name="Ghai R."/>
            <person name="Kavagutti S V."/>
        </authorList>
    </citation>
    <scope>NUCLEOTIDE SEQUENCE</scope>
</reference>
<evidence type="ECO:0000256" key="3">
    <source>
        <dbReference type="ARBA" id="ARBA00038858"/>
    </source>
</evidence>
<dbReference type="NCBIfam" id="TIGR00236">
    <property type="entry name" value="wecB"/>
    <property type="match status" value="1"/>
</dbReference>
<accession>A0A6J6PAS0</accession>
<dbReference type="CDD" id="cd03786">
    <property type="entry name" value="GTB_UDP-GlcNAc_2-Epimerase"/>
    <property type="match status" value="1"/>
</dbReference>
<evidence type="ECO:0000256" key="2">
    <source>
        <dbReference type="ARBA" id="ARBA00038209"/>
    </source>
</evidence>
<keyword evidence="1" id="KW-0413">Isomerase</keyword>
<evidence type="ECO:0000313" key="5">
    <source>
        <dbReference type="EMBL" id="CAB4693434.1"/>
    </source>
</evidence>
<feature type="domain" description="UDP-N-acetylglucosamine 2-epimerase" evidence="4">
    <location>
        <begin position="29"/>
        <end position="374"/>
    </location>
</feature>
<comment type="similarity">
    <text evidence="2">Belongs to the UDP-N-acetylglucosamine 2-epimerase family.</text>
</comment>
<dbReference type="InterPro" id="IPR003331">
    <property type="entry name" value="UDP_GlcNAc_Epimerase_2_dom"/>
</dbReference>
<dbReference type="Pfam" id="PF02350">
    <property type="entry name" value="Epimerase_2"/>
    <property type="match status" value="1"/>
</dbReference>
<protein>
    <recommendedName>
        <fullName evidence="3">UDP-N-acetylglucosamine 2-epimerase (non-hydrolyzing)</fullName>
        <ecNumber evidence="3">5.1.3.14</ecNumber>
    </recommendedName>
</protein>
<name>A0A6J6PAS0_9ZZZZ</name>
<dbReference type="PANTHER" id="PTHR43174:SF2">
    <property type="entry name" value="UDP-N-ACETYLGLUCOSAMINE 2-EPIMERASE"/>
    <property type="match status" value="1"/>
</dbReference>
<gene>
    <name evidence="5" type="ORF">UFOPK2579_00549</name>
</gene>
<dbReference type="Gene3D" id="3.40.50.2000">
    <property type="entry name" value="Glycogen Phosphorylase B"/>
    <property type="match status" value="2"/>
</dbReference>
<dbReference type="PANTHER" id="PTHR43174">
    <property type="entry name" value="UDP-N-ACETYLGLUCOSAMINE 2-EPIMERASE"/>
    <property type="match status" value="1"/>
</dbReference>
<evidence type="ECO:0000259" key="4">
    <source>
        <dbReference type="Pfam" id="PF02350"/>
    </source>
</evidence>
<sequence length="391" mass="41251">MAAAPTLPRVAVVIGTRPEAIKLAPLVSALRASRRYEPVVISTGQHRELLDQLLGVFELQPDLDLDLMVAGQGLSDLAGRAVQRIGAALTDLAIDLVVVQGDTTTTLAGALAGFYQRIPVVHVEAGLRTFDRYSPYPEEVNRRLVSQLADLHLAPTRQAADRLLMEGVPADAVHVTGNTVVDALFSTLARRLPYSGAEARRLSEIDASADRVLLVTAHRRESWGSGMAAIADAVAALLADHPDLVAVFPLHPNPLVRDTVVPRLAGCANAVLTEPLQYADFVRLLGRADLVLTDSGGVQEEACSLGKPTLVARDTTERPEGAEAGGLRLVGTDTATIVSQAALLLRDPAAYEQLVCRSLPFGDGSASARIVAAIDALAQTAARAPHNLVGA</sequence>
<dbReference type="SUPFAM" id="SSF53756">
    <property type="entry name" value="UDP-Glycosyltransferase/glycogen phosphorylase"/>
    <property type="match status" value="1"/>
</dbReference>
<dbReference type="AlphaFoldDB" id="A0A6J6PAS0"/>
<dbReference type="EC" id="5.1.3.14" evidence="3"/>
<proteinExistence type="inferred from homology"/>
<dbReference type="GO" id="GO:0008761">
    <property type="term" value="F:UDP-N-acetylglucosamine 2-epimerase activity"/>
    <property type="evidence" value="ECO:0007669"/>
    <property type="project" value="UniProtKB-EC"/>
</dbReference>
<dbReference type="EMBL" id="CAEZXR010000045">
    <property type="protein sequence ID" value="CAB4693434.1"/>
    <property type="molecule type" value="Genomic_DNA"/>
</dbReference>